<accession>A0A3P9CCE7</accession>
<dbReference type="GO" id="GO:0003723">
    <property type="term" value="F:RNA binding"/>
    <property type="evidence" value="ECO:0007669"/>
    <property type="project" value="UniProtKB-UniRule"/>
</dbReference>
<dbReference type="InterPro" id="IPR050666">
    <property type="entry name" value="ESRP"/>
</dbReference>
<dbReference type="Pfam" id="PF00076">
    <property type="entry name" value="RRM_1"/>
    <property type="match status" value="2"/>
</dbReference>
<name>A0A3P9CCE7_9CICH</name>
<dbReference type="PROSITE" id="PS50102">
    <property type="entry name" value="RRM"/>
    <property type="match status" value="2"/>
</dbReference>
<proteinExistence type="predicted"/>
<organism evidence="6 7">
    <name type="scientific">Maylandia zebra</name>
    <name type="common">zebra mbuna</name>
    <dbReference type="NCBI Taxonomy" id="106582"/>
    <lineage>
        <taxon>Eukaryota</taxon>
        <taxon>Metazoa</taxon>
        <taxon>Chordata</taxon>
        <taxon>Craniata</taxon>
        <taxon>Vertebrata</taxon>
        <taxon>Euteleostomi</taxon>
        <taxon>Actinopterygii</taxon>
        <taxon>Neopterygii</taxon>
        <taxon>Teleostei</taxon>
        <taxon>Neoteleostei</taxon>
        <taxon>Acanthomorphata</taxon>
        <taxon>Ovalentaria</taxon>
        <taxon>Cichlomorphae</taxon>
        <taxon>Cichliformes</taxon>
        <taxon>Cichlidae</taxon>
        <taxon>African cichlids</taxon>
        <taxon>Pseudocrenilabrinae</taxon>
        <taxon>Haplochromini</taxon>
        <taxon>Maylandia</taxon>
        <taxon>Maylandia zebra complex</taxon>
    </lineage>
</organism>
<feature type="compositionally biased region" description="Basic and acidic residues" evidence="4">
    <location>
        <begin position="116"/>
        <end position="137"/>
    </location>
</feature>
<feature type="compositionally biased region" description="Polar residues" evidence="4">
    <location>
        <begin position="351"/>
        <end position="360"/>
    </location>
</feature>
<dbReference type="SUPFAM" id="SSF54928">
    <property type="entry name" value="RNA-binding domain, RBD"/>
    <property type="match status" value="4"/>
</dbReference>
<dbReference type="InterPro" id="IPR012677">
    <property type="entry name" value="Nucleotide-bd_a/b_plait_sf"/>
</dbReference>
<keyword evidence="7" id="KW-1185">Reference proteome</keyword>
<keyword evidence="1" id="KW-0677">Repeat</keyword>
<feature type="region of interest" description="Disordered" evidence="4">
    <location>
        <begin position="241"/>
        <end position="265"/>
    </location>
</feature>
<sequence>QHNSKRRIDCVTVSAGAAASLIMAVVIRLQGLRVTAGSEDIRRFFTGLKIPDGGVHIIGGERDEAFIIFASDEDARRAMIHSGGVIRGSPVTFLLSSKAEFQNMLERTTKIVERDQKRRLEDDIGHPRRSMEPEMGRRSASRSGDSPPPLLQRAPNTDDVFLFLKGLPFSVTEKEIFVLVKNRQGLNNGTGFVKFATREDAMEGLKRDREYIGARYIEISTTTLNDWHRVTGRMPTAVIGGSFQRGRSPIPDQRDPQHCARSRSPVAQRHIAPSEGEYCVLLENLSFAAEKEHIKRLFHNAKLGDDQILHLIDSDGKQKRSALVLFKSLRDYLHTRPVSRENMIALLKPQGTTVRPSGNSERFREGPASYSSDPYDSEKICVFVRNLPFDVRKVEIIDFFLGFNITEDNVCVLQDREGAGVGQALVVFGSETEALRALILDGRRFLGSKVILKCITRSEMQELGVDPPVVQEPLLRGEQYSGKSSEASYLTGDTSYPDFRVPRDGGIPVTNAQDSIHGSIDYESRAARSRSPEDRGNGVRGSFRSPVEPFDTPTCVQLLNLPFQIRSEEIYDFCYGYRIIPGSVSLQYDQSGKPKGSATLVFESRREALTAVEELGGRPIGQRKIKLLLV</sequence>
<dbReference type="Gene3D" id="3.30.70.330">
    <property type="match status" value="5"/>
</dbReference>
<feature type="region of interest" description="Disordered" evidence="4">
    <location>
        <begin position="507"/>
        <end position="545"/>
    </location>
</feature>
<keyword evidence="2 3" id="KW-0694">RNA-binding</keyword>
<evidence type="ECO:0000256" key="1">
    <source>
        <dbReference type="ARBA" id="ARBA00022737"/>
    </source>
</evidence>
<dbReference type="InterPro" id="IPR000504">
    <property type="entry name" value="RRM_dom"/>
</dbReference>
<dbReference type="STRING" id="106582.ENSMZEP00005019975"/>
<dbReference type="AlphaFoldDB" id="A0A3P9CCE7"/>
<dbReference type="Proteomes" id="UP000265160">
    <property type="component" value="LG11"/>
</dbReference>
<evidence type="ECO:0000256" key="2">
    <source>
        <dbReference type="ARBA" id="ARBA00022884"/>
    </source>
</evidence>
<feature type="region of interest" description="Disordered" evidence="4">
    <location>
        <begin position="351"/>
        <end position="370"/>
    </location>
</feature>
<feature type="compositionally biased region" description="Basic and acidic residues" evidence="4">
    <location>
        <begin position="520"/>
        <end position="537"/>
    </location>
</feature>
<evidence type="ECO:0000259" key="5">
    <source>
        <dbReference type="PROSITE" id="PS50102"/>
    </source>
</evidence>
<feature type="domain" description="RRM" evidence="5">
    <location>
        <begin position="554"/>
        <end position="630"/>
    </location>
</feature>
<evidence type="ECO:0000256" key="3">
    <source>
        <dbReference type="PROSITE-ProRule" id="PRU00176"/>
    </source>
</evidence>
<dbReference type="PANTHER" id="PTHR13976">
    <property type="entry name" value="HETEROGENEOUS NUCLEAR RIBONUCLEOPROTEIN-RELATED"/>
    <property type="match status" value="1"/>
</dbReference>
<evidence type="ECO:0000256" key="4">
    <source>
        <dbReference type="SAM" id="MobiDB-lite"/>
    </source>
</evidence>
<evidence type="ECO:0000313" key="6">
    <source>
        <dbReference type="Ensembl" id="ENSMZEP00005019975.1"/>
    </source>
</evidence>
<feature type="region of interest" description="Disordered" evidence="4">
    <location>
        <begin position="116"/>
        <end position="152"/>
    </location>
</feature>
<reference evidence="6 7" key="1">
    <citation type="journal article" date="2014" name="Nature">
        <title>The genomic substrate for adaptive radiation in African cichlid fish.</title>
        <authorList>
            <person name="Brawand D."/>
            <person name="Wagner C.E."/>
            <person name="Li Y.I."/>
            <person name="Malinsky M."/>
            <person name="Keller I."/>
            <person name="Fan S."/>
            <person name="Simakov O."/>
            <person name="Ng A.Y."/>
            <person name="Lim Z.W."/>
            <person name="Bezault E."/>
            <person name="Turner-Maier J."/>
            <person name="Johnson J."/>
            <person name="Alcazar R."/>
            <person name="Noh H.J."/>
            <person name="Russell P."/>
            <person name="Aken B."/>
            <person name="Alfoldi J."/>
            <person name="Amemiya C."/>
            <person name="Azzouzi N."/>
            <person name="Baroiller J.F."/>
            <person name="Barloy-Hubler F."/>
            <person name="Berlin A."/>
            <person name="Bloomquist R."/>
            <person name="Carleton K.L."/>
            <person name="Conte M.A."/>
            <person name="D'Cotta H."/>
            <person name="Eshel O."/>
            <person name="Gaffney L."/>
            <person name="Galibert F."/>
            <person name="Gante H.F."/>
            <person name="Gnerre S."/>
            <person name="Greuter L."/>
            <person name="Guyon R."/>
            <person name="Haddad N.S."/>
            <person name="Haerty W."/>
            <person name="Harris R.M."/>
            <person name="Hofmann H.A."/>
            <person name="Hourlier T."/>
            <person name="Hulata G."/>
            <person name="Jaffe D.B."/>
            <person name="Lara M."/>
            <person name="Lee A.P."/>
            <person name="MacCallum I."/>
            <person name="Mwaiko S."/>
            <person name="Nikaido M."/>
            <person name="Nishihara H."/>
            <person name="Ozouf-Costaz C."/>
            <person name="Penman D.J."/>
            <person name="Przybylski D."/>
            <person name="Rakotomanga M."/>
            <person name="Renn S.C.P."/>
            <person name="Ribeiro F.J."/>
            <person name="Ron M."/>
            <person name="Salzburger W."/>
            <person name="Sanchez-Pulido L."/>
            <person name="Santos M.E."/>
            <person name="Searle S."/>
            <person name="Sharpe T."/>
            <person name="Swofford R."/>
            <person name="Tan F.J."/>
            <person name="Williams L."/>
            <person name="Young S."/>
            <person name="Yin S."/>
            <person name="Okada N."/>
            <person name="Kocher T.D."/>
            <person name="Miska E.A."/>
            <person name="Lander E.S."/>
            <person name="Venkatesh B."/>
            <person name="Fernald R.D."/>
            <person name="Meyer A."/>
            <person name="Ponting C.P."/>
            <person name="Streelman J.T."/>
            <person name="Lindblad-Toh K."/>
            <person name="Seehausen O."/>
            <person name="Di Palma F."/>
        </authorList>
    </citation>
    <scope>NUCLEOTIDE SEQUENCE</scope>
</reference>
<dbReference type="InterPro" id="IPR035979">
    <property type="entry name" value="RBD_domain_sf"/>
</dbReference>
<dbReference type="Ensembl" id="ENSMZET00005020621.1">
    <property type="protein sequence ID" value="ENSMZEP00005019975.1"/>
    <property type="gene ID" value="ENSMZEG00005014845.1"/>
</dbReference>
<reference evidence="6" key="2">
    <citation type="submission" date="2025-08" db="UniProtKB">
        <authorList>
            <consortium name="Ensembl"/>
        </authorList>
    </citation>
    <scope>IDENTIFICATION</scope>
</reference>
<protein>
    <submittedName>
        <fullName evidence="6">RNA binding motif protein 12Bb</fullName>
    </submittedName>
</protein>
<reference evidence="6" key="3">
    <citation type="submission" date="2025-09" db="UniProtKB">
        <authorList>
            <consortium name="Ensembl"/>
        </authorList>
    </citation>
    <scope>IDENTIFICATION</scope>
</reference>
<feature type="domain" description="RRM" evidence="5">
    <location>
        <begin position="380"/>
        <end position="457"/>
    </location>
</feature>
<evidence type="ECO:0000313" key="7">
    <source>
        <dbReference type="Proteomes" id="UP000265160"/>
    </source>
</evidence>
<dbReference type="GeneTree" id="ENSGT00940000158322"/>
<dbReference type="SMART" id="SM00360">
    <property type="entry name" value="RRM"/>
    <property type="match status" value="4"/>
</dbReference>